<feature type="region of interest" description="Disordered" evidence="1">
    <location>
        <begin position="1"/>
        <end position="20"/>
    </location>
</feature>
<name>A0ABP1G489_9CHLO</name>
<dbReference type="Gene3D" id="1.20.58.2140">
    <property type="match status" value="1"/>
</dbReference>
<evidence type="ECO:0000313" key="3">
    <source>
        <dbReference type="Proteomes" id="UP001497392"/>
    </source>
</evidence>
<comment type="caution">
    <text evidence="2">The sequence shown here is derived from an EMBL/GenBank/DDBJ whole genome shotgun (WGS) entry which is preliminary data.</text>
</comment>
<dbReference type="CDD" id="cd14820">
    <property type="entry name" value="TRAX"/>
    <property type="match status" value="1"/>
</dbReference>
<feature type="region of interest" description="Disordered" evidence="1">
    <location>
        <begin position="192"/>
        <end position="215"/>
    </location>
</feature>
<reference evidence="2 3" key="1">
    <citation type="submission" date="2024-06" db="EMBL/GenBank/DDBJ databases">
        <authorList>
            <person name="Kraege A."/>
            <person name="Thomma B."/>
        </authorList>
    </citation>
    <scope>NUCLEOTIDE SEQUENCE [LARGE SCALE GENOMIC DNA]</scope>
</reference>
<proteinExistence type="predicted"/>
<protein>
    <submittedName>
        <fullName evidence="2">G8045 protein</fullName>
    </submittedName>
</protein>
<dbReference type="EMBL" id="CAXHTA020000012">
    <property type="protein sequence ID" value="CAL5225253.1"/>
    <property type="molecule type" value="Genomic_DNA"/>
</dbReference>
<feature type="compositionally biased region" description="Basic and acidic residues" evidence="1">
    <location>
        <begin position="192"/>
        <end position="203"/>
    </location>
</feature>
<dbReference type="InterPro" id="IPR036081">
    <property type="entry name" value="Translin_sf"/>
</dbReference>
<evidence type="ECO:0000313" key="2">
    <source>
        <dbReference type="EMBL" id="CAL5225253.1"/>
    </source>
</evidence>
<gene>
    <name evidence="2" type="primary">g8045</name>
    <name evidence="2" type="ORF">VP750_LOCUS6912</name>
</gene>
<sequence>MSKRSKDPAGTTPEPAAKRQRIFTSAADVQKYSKQAIFAAHRSDAERCSKLLSDAAAVAADILPILTELPSLRHGSFSNAMEEYAEAKCFQLFLKEGRVIAPSELENIERDEYLGGVLDFTGELNRYAVAKATRRDTEAVVKCRDVVEGLMGEFLQFDLRNGSIRKKYDSLKYTLRKLENTLYELSLAEAGYKRQEDADREPNGEQNLGEQPDDD</sequence>
<accession>A0ABP1G489</accession>
<organism evidence="2 3">
    <name type="scientific">Coccomyxa viridis</name>
    <dbReference type="NCBI Taxonomy" id="1274662"/>
    <lineage>
        <taxon>Eukaryota</taxon>
        <taxon>Viridiplantae</taxon>
        <taxon>Chlorophyta</taxon>
        <taxon>core chlorophytes</taxon>
        <taxon>Trebouxiophyceae</taxon>
        <taxon>Trebouxiophyceae incertae sedis</taxon>
        <taxon>Coccomyxaceae</taxon>
        <taxon>Coccomyxa</taxon>
    </lineage>
</organism>
<dbReference type="Pfam" id="PF01997">
    <property type="entry name" value="Translin"/>
    <property type="match status" value="1"/>
</dbReference>
<dbReference type="SUPFAM" id="SSF74784">
    <property type="entry name" value="Translin"/>
    <property type="match status" value="1"/>
</dbReference>
<dbReference type="Proteomes" id="UP001497392">
    <property type="component" value="Unassembled WGS sequence"/>
</dbReference>
<evidence type="ECO:0000256" key="1">
    <source>
        <dbReference type="SAM" id="MobiDB-lite"/>
    </source>
</evidence>
<dbReference type="PANTHER" id="PTHR10741">
    <property type="entry name" value="TRANSLIN AND TRANSLIN ASSOCIATED PROTEIN X"/>
    <property type="match status" value="1"/>
</dbReference>
<keyword evidence="3" id="KW-1185">Reference proteome</keyword>
<dbReference type="InterPro" id="IPR002848">
    <property type="entry name" value="Translin_fam"/>
</dbReference>